<proteinExistence type="predicted"/>
<evidence type="ECO:0000313" key="1">
    <source>
        <dbReference type="EMBL" id="KKN08622.1"/>
    </source>
</evidence>
<gene>
    <name evidence="1" type="ORF">LCGC14_1054830</name>
</gene>
<reference evidence="1" key="1">
    <citation type="journal article" date="2015" name="Nature">
        <title>Complex archaea that bridge the gap between prokaryotes and eukaryotes.</title>
        <authorList>
            <person name="Spang A."/>
            <person name="Saw J.H."/>
            <person name="Jorgensen S.L."/>
            <person name="Zaremba-Niedzwiedzka K."/>
            <person name="Martijn J."/>
            <person name="Lind A.E."/>
            <person name="van Eijk R."/>
            <person name="Schleper C."/>
            <person name="Guy L."/>
            <person name="Ettema T.J."/>
        </authorList>
    </citation>
    <scope>NUCLEOTIDE SEQUENCE</scope>
</reference>
<comment type="caution">
    <text evidence="1">The sequence shown here is derived from an EMBL/GenBank/DDBJ whole genome shotgun (WGS) entry which is preliminary data.</text>
</comment>
<accession>A0A0F9N9P1</accession>
<name>A0A0F9N9P1_9ZZZZ</name>
<dbReference type="EMBL" id="LAZR01004433">
    <property type="protein sequence ID" value="KKN08622.1"/>
    <property type="molecule type" value="Genomic_DNA"/>
</dbReference>
<organism evidence="1">
    <name type="scientific">marine sediment metagenome</name>
    <dbReference type="NCBI Taxonomy" id="412755"/>
    <lineage>
        <taxon>unclassified sequences</taxon>
        <taxon>metagenomes</taxon>
        <taxon>ecological metagenomes</taxon>
    </lineage>
</organism>
<sequence>MKKVFLWMIQEKYIDIEYELLHINYFLISSNINFARIFPIKVKDSI</sequence>
<protein>
    <submittedName>
        <fullName evidence="1">Uncharacterized protein</fullName>
    </submittedName>
</protein>
<dbReference type="AlphaFoldDB" id="A0A0F9N9P1"/>